<dbReference type="STRING" id="97972.A0A2V1DWA2"/>
<evidence type="ECO:0000313" key="1">
    <source>
        <dbReference type="EMBL" id="PVI02451.1"/>
    </source>
</evidence>
<accession>A0A2V1DWA2</accession>
<dbReference type="InterPro" id="IPR009100">
    <property type="entry name" value="AcylCoA_DH/oxidase_NM_dom_sf"/>
</dbReference>
<dbReference type="InterPro" id="IPR052904">
    <property type="entry name" value="Acyl-CoA_dehydrogenase-like"/>
</dbReference>
<dbReference type="InterPro" id="IPR036250">
    <property type="entry name" value="AcylCo_DH-like_C"/>
</dbReference>
<protein>
    <submittedName>
        <fullName evidence="1">Putative electron transport oxidoreductase</fullName>
    </submittedName>
</protein>
<dbReference type="SUPFAM" id="SSF56645">
    <property type="entry name" value="Acyl-CoA dehydrogenase NM domain-like"/>
    <property type="match status" value="1"/>
</dbReference>
<dbReference type="Gene3D" id="1.20.140.10">
    <property type="entry name" value="Butyryl-CoA Dehydrogenase, subunit A, domain 3"/>
    <property type="match status" value="1"/>
</dbReference>
<dbReference type="SUPFAM" id="SSF47203">
    <property type="entry name" value="Acyl-CoA dehydrogenase C-terminal domain-like"/>
    <property type="match status" value="1"/>
</dbReference>
<dbReference type="EMBL" id="KZ805343">
    <property type="protein sequence ID" value="PVI02451.1"/>
    <property type="molecule type" value="Genomic_DNA"/>
</dbReference>
<sequence length="360" mass="39894">MTERTGGSGVSGTETIAIYVPLSKEQDSFKDNNRYTLGPWKLDGFKWFSSGTESQVSVLQARTPNGISAFYAPMRRETLDHWGRKTMELNGVHIQRLKSKIGTRPNTTAELELKGMRAWPLGKEGKGVRNVVVVLTITRLHVAINALGYWARGLAASRAFARVVLAREHIRYRAAYMLLSFAGALLGKREDESMEDQPLERLALVPERKGEAQLLLRVVASPVKAMSARLAISGLAYAMESIGGVGALENDRMDFNVVYVTSDVLECWLGAKLPKRDALQSESETLSSAWKTLRKELTTQSQKYLLTNAIAVMENFYTIFAGAVLADAEVDMDPIAVEVARRWVQVFTAKALLRHDVDSA</sequence>
<evidence type="ECO:0000313" key="2">
    <source>
        <dbReference type="Proteomes" id="UP000244855"/>
    </source>
</evidence>
<proteinExistence type="predicted"/>
<name>A0A2V1DWA2_9PLEO</name>
<dbReference type="Proteomes" id="UP000244855">
    <property type="component" value="Unassembled WGS sequence"/>
</dbReference>
<reference evidence="1 2" key="1">
    <citation type="journal article" date="2018" name="Sci. Rep.">
        <title>Comparative genomics provides insights into the lifestyle and reveals functional heterogeneity of dark septate endophytic fungi.</title>
        <authorList>
            <person name="Knapp D.G."/>
            <person name="Nemeth J.B."/>
            <person name="Barry K."/>
            <person name="Hainaut M."/>
            <person name="Henrissat B."/>
            <person name="Johnson J."/>
            <person name="Kuo A."/>
            <person name="Lim J.H.P."/>
            <person name="Lipzen A."/>
            <person name="Nolan M."/>
            <person name="Ohm R.A."/>
            <person name="Tamas L."/>
            <person name="Grigoriev I.V."/>
            <person name="Spatafora J.W."/>
            <person name="Nagy L.G."/>
            <person name="Kovacs G.M."/>
        </authorList>
    </citation>
    <scope>NUCLEOTIDE SEQUENCE [LARGE SCALE GENOMIC DNA]</scope>
    <source>
        <strain evidence="1 2">DSE2036</strain>
    </source>
</reference>
<dbReference type="PANTHER" id="PTHR42707:SF2">
    <property type="entry name" value="ACD11 DEHYDROGENASE"/>
    <property type="match status" value="1"/>
</dbReference>
<gene>
    <name evidence="1" type="ORF">DM02DRAFT_641305</name>
</gene>
<keyword evidence="2" id="KW-1185">Reference proteome</keyword>
<dbReference type="PANTHER" id="PTHR42707">
    <property type="entry name" value="ACYL-COA DEHYDROGENASE"/>
    <property type="match status" value="1"/>
</dbReference>
<organism evidence="1 2">
    <name type="scientific">Periconia macrospinosa</name>
    <dbReference type="NCBI Taxonomy" id="97972"/>
    <lineage>
        <taxon>Eukaryota</taxon>
        <taxon>Fungi</taxon>
        <taxon>Dikarya</taxon>
        <taxon>Ascomycota</taxon>
        <taxon>Pezizomycotina</taxon>
        <taxon>Dothideomycetes</taxon>
        <taxon>Pleosporomycetidae</taxon>
        <taxon>Pleosporales</taxon>
        <taxon>Massarineae</taxon>
        <taxon>Periconiaceae</taxon>
        <taxon>Periconia</taxon>
    </lineage>
</organism>
<dbReference type="GO" id="GO:0003995">
    <property type="term" value="F:acyl-CoA dehydrogenase activity"/>
    <property type="evidence" value="ECO:0007669"/>
    <property type="project" value="TreeGrafter"/>
</dbReference>
<dbReference type="OrthoDB" id="10251155at2759"/>
<dbReference type="Gene3D" id="2.40.110.20">
    <property type="match status" value="1"/>
</dbReference>
<dbReference type="AlphaFoldDB" id="A0A2V1DWA2"/>